<accession>A0A8I6TJ03</accession>
<dbReference type="Gene3D" id="2.30.180.10">
    <property type="entry name" value="FAS1 domain"/>
    <property type="match status" value="2"/>
</dbReference>
<dbReference type="EnsemblMetazoa" id="XM_014397972.2">
    <property type="protein sequence ID" value="XP_014253458.1"/>
    <property type="gene ID" value="LOC106668836"/>
</dbReference>
<dbReference type="SMART" id="SM00554">
    <property type="entry name" value="FAS1"/>
    <property type="match status" value="2"/>
</dbReference>
<dbReference type="GO" id="GO:0005615">
    <property type="term" value="C:extracellular space"/>
    <property type="evidence" value="ECO:0007669"/>
    <property type="project" value="TreeGrafter"/>
</dbReference>
<feature type="compositionally biased region" description="Pro residues" evidence="1">
    <location>
        <begin position="75"/>
        <end position="84"/>
    </location>
</feature>
<dbReference type="OrthoDB" id="286301at2759"/>
<feature type="region of interest" description="Disordered" evidence="1">
    <location>
        <begin position="487"/>
        <end position="570"/>
    </location>
</feature>
<feature type="domain" description="FAS1" evidence="3">
    <location>
        <begin position="883"/>
        <end position="1011"/>
    </location>
</feature>
<organism evidence="4 5">
    <name type="scientific">Cimex lectularius</name>
    <name type="common">Bed bug</name>
    <name type="synonym">Acanthia lectularia</name>
    <dbReference type="NCBI Taxonomy" id="79782"/>
    <lineage>
        <taxon>Eukaryota</taxon>
        <taxon>Metazoa</taxon>
        <taxon>Ecdysozoa</taxon>
        <taxon>Arthropoda</taxon>
        <taxon>Hexapoda</taxon>
        <taxon>Insecta</taxon>
        <taxon>Pterygota</taxon>
        <taxon>Neoptera</taxon>
        <taxon>Paraneoptera</taxon>
        <taxon>Hemiptera</taxon>
        <taxon>Heteroptera</taxon>
        <taxon>Panheteroptera</taxon>
        <taxon>Cimicomorpha</taxon>
        <taxon>Cimicidae</taxon>
        <taxon>Cimex</taxon>
    </lineage>
</organism>
<dbReference type="SUPFAM" id="SSF82153">
    <property type="entry name" value="FAS1 domain"/>
    <property type="match status" value="2"/>
</dbReference>
<reference evidence="4" key="1">
    <citation type="submission" date="2022-01" db="UniProtKB">
        <authorList>
            <consortium name="EnsemblMetazoa"/>
        </authorList>
    </citation>
    <scope>IDENTIFICATION</scope>
</reference>
<feature type="chain" id="PRO_5035234184" description="FAS1 domain-containing protein" evidence="2">
    <location>
        <begin position="18"/>
        <end position="1011"/>
    </location>
</feature>
<evidence type="ECO:0000313" key="4">
    <source>
        <dbReference type="EnsemblMetazoa" id="XP_014253458.1"/>
    </source>
</evidence>
<feature type="compositionally biased region" description="Polar residues" evidence="1">
    <location>
        <begin position="526"/>
        <end position="544"/>
    </location>
</feature>
<name>A0A8I6TJ03_CIMLE</name>
<feature type="signal peptide" evidence="2">
    <location>
        <begin position="1"/>
        <end position="17"/>
    </location>
</feature>
<evidence type="ECO:0000256" key="2">
    <source>
        <dbReference type="SAM" id="SignalP"/>
    </source>
</evidence>
<dbReference type="InterPro" id="IPR036378">
    <property type="entry name" value="FAS1_dom_sf"/>
</dbReference>
<dbReference type="GeneID" id="106668836"/>
<dbReference type="PANTHER" id="PTHR10900">
    <property type="entry name" value="PERIOSTIN-RELATED"/>
    <property type="match status" value="1"/>
</dbReference>
<feature type="region of interest" description="Disordered" evidence="1">
    <location>
        <begin position="693"/>
        <end position="720"/>
    </location>
</feature>
<feature type="compositionally biased region" description="Basic and acidic residues" evidence="1">
    <location>
        <begin position="495"/>
        <end position="520"/>
    </location>
</feature>
<sequence>MSFGGFLLLLLAASASAITNSQEAQHYSQLQYQPYQEQLNRGVLSPQEQSHILSDVQQHRFLVQQERPRTQPNYQRPPPPPQPPVSFSAPSFPQQYQSDSFSFSHYQPQYQPERKPILLKPTYPQDHKPTFTPTPPKSQNFHQQDYQPTYHSNSQAPIQQAQPSFQQSQTFSQFHQPPFQSFENNYVLTSENPQHQQFLTEVSQHQAKPDAYTPKPQQQETPSWILETQPPTPYKKQKPYEAITFATESFKTSTPAPRVVKYRPRPVKQEDKYPSKEEPGEIYIKPDRKKLFDQLVGSPKPVTIKATTVKPTRSTTTTTTTTTPAPRILDEQYIQEQLQKQIQEQLSGKDDIFKTLKITLPGELSSDQIANLPNIALGDSVAQVPQLSSFPQNLFLANGQKVKIVAPGKASKKNIKTVVIQQTTTTTTPKPPAVLFEELTKGVLPPGADFEVIRQKQDGALERVGPIQNIPQKKVTFVILEEQPDGSVKVQGVRGNEDGPTDTKGEEVESIIERLKKGEIKLPPSSKLSRPVANSTPQESQPSPSYVKHVEKSPSKPTAAPKRKSTTRSPVYVHSTQVANSHAGPSLPVEEYKRVTTQAPRKPQYSSPNRVAAFLPTVSPQNDNSVSYSTSPSTTFLPPKYSVSTAYTTTPRPVYTTPGPTASPIPSYVSTFPSQSASSQIYPSQVYANHELSSQYPNPEVPSHSYTNQELSSPVYSSNPPFTSSTPNAIQVLGETLKKNGLYAMAKFLKQSGLDTVLNETGPYTLFVPTDKAFRTLLVQLGGPDRAEIKFKENPRLLSGLLLHHVIPGAFKVNSLLDEMTGVSLAGTQLRVNTYTTQDNEWNDVKVVTINGAKINMDKSDIEVPQGIAHTVDRVMFPLPVGDVVQTLQADREGRFSKFIRLLQETGVAATLQGGKTYTVFAPTDAAFTDGELDKLLEQRGAARALALRHVTPGTLYSAGMLYYQLRDSMNNSNQIQLSKDAGRVKVNNAHVISRNIPATNGVIHAIDSLL</sequence>
<keyword evidence="2" id="KW-0732">Signal</keyword>
<dbReference type="Pfam" id="PF02469">
    <property type="entry name" value="Fasciclin"/>
    <property type="match status" value="2"/>
</dbReference>
<feature type="region of interest" description="Disordered" evidence="1">
    <location>
        <begin position="119"/>
        <end position="172"/>
    </location>
</feature>
<feature type="compositionally biased region" description="Polar residues" evidence="1">
    <location>
        <begin position="704"/>
        <end position="716"/>
    </location>
</feature>
<dbReference type="PANTHER" id="PTHR10900:SF120">
    <property type="entry name" value="MUCIN-5AC-RELATED"/>
    <property type="match status" value="1"/>
</dbReference>
<feature type="domain" description="FAS1" evidence="3">
    <location>
        <begin position="726"/>
        <end position="876"/>
    </location>
</feature>
<feature type="compositionally biased region" description="Polar residues" evidence="1">
    <location>
        <begin position="137"/>
        <end position="153"/>
    </location>
</feature>
<dbReference type="PROSITE" id="PS50213">
    <property type="entry name" value="FAS1"/>
    <property type="match status" value="2"/>
</dbReference>
<proteinExistence type="predicted"/>
<dbReference type="RefSeq" id="XP_014253458.1">
    <property type="nucleotide sequence ID" value="XM_014397972.2"/>
</dbReference>
<evidence type="ECO:0000256" key="1">
    <source>
        <dbReference type="SAM" id="MobiDB-lite"/>
    </source>
</evidence>
<dbReference type="FunFam" id="2.30.180.10:FF:000032">
    <property type="entry name" value="Fasciclin domain-containing protein, putative"/>
    <property type="match status" value="1"/>
</dbReference>
<feature type="compositionally biased region" description="Low complexity" evidence="1">
    <location>
        <begin position="85"/>
        <end position="95"/>
    </location>
</feature>
<evidence type="ECO:0000259" key="3">
    <source>
        <dbReference type="PROSITE" id="PS50213"/>
    </source>
</evidence>
<dbReference type="AlphaFoldDB" id="A0A8I6TJ03"/>
<evidence type="ECO:0000313" key="5">
    <source>
        <dbReference type="Proteomes" id="UP000494040"/>
    </source>
</evidence>
<dbReference type="InterPro" id="IPR000782">
    <property type="entry name" value="FAS1_domain"/>
</dbReference>
<dbReference type="OMA" id="PRILDEQ"/>
<dbReference type="InterPro" id="IPR050904">
    <property type="entry name" value="Adhesion/Biosynth-related"/>
</dbReference>
<protein>
    <recommendedName>
        <fullName evidence="3">FAS1 domain-containing protein</fullName>
    </recommendedName>
</protein>
<feature type="region of interest" description="Disordered" evidence="1">
    <location>
        <begin position="69"/>
        <end position="98"/>
    </location>
</feature>
<dbReference type="KEGG" id="clec:106668836"/>
<feature type="compositionally biased region" description="Low complexity" evidence="1">
    <location>
        <begin position="154"/>
        <end position="172"/>
    </location>
</feature>
<keyword evidence="5" id="KW-1185">Reference proteome</keyword>
<feature type="region of interest" description="Disordered" evidence="1">
    <location>
        <begin position="202"/>
        <end position="236"/>
    </location>
</feature>
<dbReference type="Proteomes" id="UP000494040">
    <property type="component" value="Unassembled WGS sequence"/>
</dbReference>